<gene>
    <name evidence="1" type="ORF">PDE_06647</name>
</gene>
<dbReference type="OrthoDB" id="4436136at2759"/>
<dbReference type="AlphaFoldDB" id="S7ZLZ9"/>
<evidence type="ECO:0008006" key="3">
    <source>
        <dbReference type="Google" id="ProtNLM"/>
    </source>
</evidence>
<protein>
    <recommendedName>
        <fullName evidence="3">TLDc domain-containing protein</fullName>
    </recommendedName>
</protein>
<sequence length="450" mass="49750">MASTFPHELSTCVTDAAPILHRSLLRLGSYPYQNDPVNLLTLEVLRTAVIILLGLDNWRILETDSVARQSLPNDRSVSFQRRLFFQSIAEQKETPRLSRGVGDDCDLQKALDLITQGNFKRDKRFPTRVILGPQYPPAEHFPSSFSTLTSGLISREDLRPLLRLMLVTQLHLAGIDPECFASSLAEIEASTDSLLALFLSGDDSSANVTFSAFEKAIGDSLPNLFQGIPRVLGPLNLARELPSQHPLTSITQAQGLLKEMFKPAIRTPIPPRGLISTLTRLSQLSLSLPQDFPIEAPTIIHSSSRADLDRVRDCLSDNKNSQILLVSGRGNKDTVVFAVYFRTSSSAEKQIRPSMIVQLTPVQKAFRGSEEQGTEEMNDFPSKPTDQDGSHLILALSECILVVKDSSAEASLLVRTDDGIDRPYILDAVEILSFEGTMVCDETFGKWMDI</sequence>
<evidence type="ECO:0000313" key="2">
    <source>
        <dbReference type="Proteomes" id="UP000019376"/>
    </source>
</evidence>
<dbReference type="EMBL" id="KB644414">
    <property type="protein sequence ID" value="EPS31690.1"/>
    <property type="molecule type" value="Genomic_DNA"/>
</dbReference>
<name>S7ZLZ9_PENO1</name>
<dbReference type="HOGENOM" id="CLU_608459_0_0_1"/>
<keyword evidence="2" id="KW-1185">Reference proteome</keyword>
<dbReference type="PhylomeDB" id="S7ZLZ9"/>
<organism evidence="1 2">
    <name type="scientific">Penicillium oxalicum (strain 114-2 / CGMCC 5302)</name>
    <name type="common">Penicillium decumbens</name>
    <dbReference type="NCBI Taxonomy" id="933388"/>
    <lineage>
        <taxon>Eukaryota</taxon>
        <taxon>Fungi</taxon>
        <taxon>Dikarya</taxon>
        <taxon>Ascomycota</taxon>
        <taxon>Pezizomycotina</taxon>
        <taxon>Eurotiomycetes</taxon>
        <taxon>Eurotiomycetidae</taxon>
        <taxon>Eurotiales</taxon>
        <taxon>Aspergillaceae</taxon>
        <taxon>Penicillium</taxon>
    </lineage>
</organism>
<evidence type="ECO:0000313" key="1">
    <source>
        <dbReference type="EMBL" id="EPS31690.1"/>
    </source>
</evidence>
<reference evidence="1 2" key="1">
    <citation type="journal article" date="2013" name="PLoS ONE">
        <title>Genomic and secretomic analyses reveal unique features of the lignocellulolytic enzyme system of Penicillium decumbens.</title>
        <authorList>
            <person name="Liu G."/>
            <person name="Zhang L."/>
            <person name="Wei X."/>
            <person name="Zou G."/>
            <person name="Qin Y."/>
            <person name="Ma L."/>
            <person name="Li J."/>
            <person name="Zheng H."/>
            <person name="Wang S."/>
            <person name="Wang C."/>
            <person name="Xun L."/>
            <person name="Zhao G.-P."/>
            <person name="Zhou Z."/>
            <person name="Qu Y."/>
        </authorList>
    </citation>
    <scope>NUCLEOTIDE SEQUENCE [LARGE SCALE GENOMIC DNA]</scope>
    <source>
        <strain evidence="2">114-2 / CGMCC 5302</strain>
    </source>
</reference>
<proteinExistence type="predicted"/>
<dbReference type="eggNOG" id="ENOG502STYN">
    <property type="taxonomic scope" value="Eukaryota"/>
</dbReference>
<dbReference type="Proteomes" id="UP000019376">
    <property type="component" value="Unassembled WGS sequence"/>
</dbReference>
<accession>S7ZLZ9</accession>